<dbReference type="Proteomes" id="UP000823749">
    <property type="component" value="Chromosome 9"/>
</dbReference>
<name>A0AAV6ISJ8_9ERIC</name>
<evidence type="ECO:0000259" key="3">
    <source>
        <dbReference type="Pfam" id="PF13947"/>
    </source>
</evidence>
<evidence type="ECO:0000313" key="5">
    <source>
        <dbReference type="Proteomes" id="UP000823749"/>
    </source>
</evidence>
<dbReference type="Pfam" id="PF13947">
    <property type="entry name" value="GUB_WAK_bind"/>
    <property type="match status" value="1"/>
</dbReference>
<organism evidence="4 5">
    <name type="scientific">Rhododendron griersonianum</name>
    <dbReference type="NCBI Taxonomy" id="479676"/>
    <lineage>
        <taxon>Eukaryota</taxon>
        <taxon>Viridiplantae</taxon>
        <taxon>Streptophyta</taxon>
        <taxon>Embryophyta</taxon>
        <taxon>Tracheophyta</taxon>
        <taxon>Spermatophyta</taxon>
        <taxon>Magnoliopsida</taxon>
        <taxon>eudicotyledons</taxon>
        <taxon>Gunneridae</taxon>
        <taxon>Pentapetalae</taxon>
        <taxon>asterids</taxon>
        <taxon>Ericales</taxon>
        <taxon>Ericaceae</taxon>
        <taxon>Ericoideae</taxon>
        <taxon>Rhodoreae</taxon>
        <taxon>Rhododendron</taxon>
    </lineage>
</organism>
<keyword evidence="2" id="KW-0732">Signal</keyword>
<dbReference type="GO" id="GO:0016020">
    <property type="term" value="C:membrane"/>
    <property type="evidence" value="ECO:0007669"/>
    <property type="project" value="UniProtKB-SubCell"/>
</dbReference>
<dbReference type="EMBL" id="JACTNZ010000009">
    <property type="protein sequence ID" value="KAG5530533.1"/>
    <property type="molecule type" value="Genomic_DNA"/>
</dbReference>
<dbReference type="GO" id="GO:0030247">
    <property type="term" value="F:polysaccharide binding"/>
    <property type="evidence" value="ECO:0007669"/>
    <property type="project" value="InterPro"/>
</dbReference>
<dbReference type="InterPro" id="IPR025287">
    <property type="entry name" value="WAK_GUB"/>
</dbReference>
<comment type="caution">
    <text evidence="4">The sequence shown here is derived from an EMBL/GenBank/DDBJ whole genome shotgun (WGS) entry which is preliminary data.</text>
</comment>
<sequence>MHSPSSVTAPTTTTTTTTILLILGSVVFSTCYSQENGRYNTCLGDFSCGQTNVRYPFWGNGRPQFCGHPSFELKCQNNEYPTIEIDNRAFRVLHINRFSKIITLASSDLWESYCTQELHNITLDGNLFTYEQINGDLFLFYNCTSEARTINIPHNFTCETGGIERLGLYTHDTFFNGTENSQYTTISCNQSVEVQVLRDTVDKLFEGSLTLQEGLRRGFEVEYHANRTICHRLCTIDI</sequence>
<dbReference type="AlphaFoldDB" id="A0AAV6ISJ8"/>
<evidence type="ECO:0000313" key="4">
    <source>
        <dbReference type="EMBL" id="KAG5530533.1"/>
    </source>
</evidence>
<feature type="domain" description="Wall-associated receptor kinase galacturonan-binding" evidence="3">
    <location>
        <begin position="47"/>
        <end position="105"/>
    </location>
</feature>
<evidence type="ECO:0000256" key="1">
    <source>
        <dbReference type="ARBA" id="ARBA00004167"/>
    </source>
</evidence>
<dbReference type="PANTHER" id="PTHR33138">
    <property type="entry name" value="OS01G0690200 PROTEIN"/>
    <property type="match status" value="1"/>
</dbReference>
<proteinExistence type="predicted"/>
<reference evidence="4" key="1">
    <citation type="submission" date="2020-08" db="EMBL/GenBank/DDBJ databases">
        <title>Plant Genome Project.</title>
        <authorList>
            <person name="Zhang R.-G."/>
        </authorList>
    </citation>
    <scope>NUCLEOTIDE SEQUENCE</scope>
    <source>
        <strain evidence="4">WSP0</strain>
        <tissue evidence="4">Leaf</tissue>
    </source>
</reference>
<dbReference type="PANTHER" id="PTHR33138:SF75">
    <property type="entry name" value="WALL-ASSOCIATED RECEPTOR KINASE GALACTURONAN-BINDING DOMAIN-CONTAINING PROTEIN"/>
    <property type="match status" value="1"/>
</dbReference>
<evidence type="ECO:0000256" key="2">
    <source>
        <dbReference type="ARBA" id="ARBA00022729"/>
    </source>
</evidence>
<protein>
    <recommendedName>
        <fullName evidence="3">Wall-associated receptor kinase galacturonan-binding domain-containing protein</fullName>
    </recommendedName>
</protein>
<keyword evidence="5" id="KW-1185">Reference proteome</keyword>
<comment type="subcellular location">
    <subcellularLocation>
        <location evidence="1">Membrane</location>
        <topology evidence="1">Single-pass membrane protein</topology>
    </subcellularLocation>
</comment>
<accession>A0AAV6ISJ8</accession>
<gene>
    <name evidence="4" type="ORF">RHGRI_025473</name>
</gene>